<reference evidence="7" key="1">
    <citation type="submission" date="2025-08" db="UniProtKB">
        <authorList>
            <consortium name="RefSeq"/>
        </authorList>
    </citation>
    <scope>IDENTIFICATION</scope>
</reference>
<feature type="compositionally biased region" description="Basic and acidic residues" evidence="4">
    <location>
        <begin position="1"/>
        <end position="13"/>
    </location>
</feature>
<dbReference type="Gene3D" id="1.20.5.170">
    <property type="match status" value="1"/>
</dbReference>
<evidence type="ECO:0000313" key="6">
    <source>
        <dbReference type="Proteomes" id="UP000694863"/>
    </source>
</evidence>
<proteinExistence type="predicted"/>
<sequence>MAEAEGVKSERQVVVDAPPSASSSMSLQRCRMAFRGTQPSSPWESSPGSRANPWGRLARSPVAYVGTMPIGLTGSQGARVTCRALGISSIFLQGLRSSGWATAPVPDLEGSHGAAKDLGACLVEYIAKVHTLERVNRDLETQLRELLGSKAKASGGWGPLKATWASSCQQVGEAVLENARLVLQKENTLAGADELKKRYESEQLFRKAAEEEIKSLYKVIDEAHLTKLDLESQIEGLKEELDSLTRNYEEDVKVLYKELSGSEQDRVDMPVGTGLDDILETVRIFWERDVEKKRMEAEPLLQAKQHVEGTHMAQSQEAKLATALRVELHDTTSQVQSLRAETESLQALKRGLENTLRDAERWHDMEMQNLGAVVGRLEAELGEVRAEAELRGEEQERLRALNCQLQKEVAACHALLDREADRY</sequence>
<feature type="region of interest" description="Disordered" evidence="4">
    <location>
        <begin position="1"/>
        <end position="26"/>
    </location>
</feature>
<evidence type="ECO:0000259" key="5">
    <source>
        <dbReference type="PROSITE" id="PS51842"/>
    </source>
</evidence>
<evidence type="ECO:0000256" key="4">
    <source>
        <dbReference type="SAM" id="MobiDB-lite"/>
    </source>
</evidence>
<evidence type="ECO:0000256" key="1">
    <source>
        <dbReference type="ARBA" id="ARBA00022754"/>
    </source>
</evidence>
<dbReference type="Gene3D" id="1.20.5.1160">
    <property type="entry name" value="Vasodilator-stimulated phosphoprotein"/>
    <property type="match status" value="1"/>
</dbReference>
<keyword evidence="6" id="KW-1185">Reference proteome</keyword>
<dbReference type="PROSITE" id="PS51842">
    <property type="entry name" value="IF_ROD_2"/>
    <property type="match status" value="1"/>
</dbReference>
<feature type="compositionally biased region" description="Low complexity" evidence="4">
    <location>
        <begin position="17"/>
        <end position="26"/>
    </location>
</feature>
<feature type="coiled-coil region" evidence="3">
    <location>
        <begin position="122"/>
        <end position="149"/>
    </location>
</feature>
<dbReference type="PANTHER" id="PTHR23239">
    <property type="entry name" value="INTERMEDIATE FILAMENT"/>
    <property type="match status" value="1"/>
</dbReference>
<dbReference type="Proteomes" id="UP000694863">
    <property type="component" value="Unplaced"/>
</dbReference>
<dbReference type="SMART" id="SM01391">
    <property type="entry name" value="Filament"/>
    <property type="match status" value="1"/>
</dbReference>
<evidence type="ECO:0000256" key="3">
    <source>
        <dbReference type="SAM" id="Coils"/>
    </source>
</evidence>
<dbReference type="RefSeq" id="XP_004716057.2">
    <property type="nucleotide sequence ID" value="XM_004716000.2"/>
</dbReference>
<name>A0ABM0J6L6_ECHTE</name>
<dbReference type="InterPro" id="IPR002957">
    <property type="entry name" value="Keratin_I"/>
</dbReference>
<dbReference type="SUPFAM" id="SSF64593">
    <property type="entry name" value="Intermediate filament protein, coiled coil region"/>
    <property type="match status" value="1"/>
</dbReference>
<accession>A0ABM0J6L6</accession>
<gene>
    <name evidence="7" type="primary">BFSP2</name>
</gene>
<dbReference type="Pfam" id="PF00038">
    <property type="entry name" value="Filament"/>
    <property type="match status" value="1"/>
</dbReference>
<evidence type="ECO:0000313" key="7">
    <source>
        <dbReference type="RefSeq" id="XP_004716057.2"/>
    </source>
</evidence>
<feature type="coiled-coil region" evidence="3">
    <location>
        <begin position="192"/>
        <end position="254"/>
    </location>
</feature>
<keyword evidence="1" id="KW-0403">Intermediate filament</keyword>
<evidence type="ECO:0000256" key="2">
    <source>
        <dbReference type="ARBA" id="ARBA00023054"/>
    </source>
</evidence>
<dbReference type="PANTHER" id="PTHR23239:SF32">
    <property type="entry name" value="PHAKININ"/>
    <property type="match status" value="1"/>
</dbReference>
<organism evidence="6 7">
    <name type="scientific">Echinops telfairi</name>
    <name type="common">Lesser hedgehog tenrec</name>
    <dbReference type="NCBI Taxonomy" id="9371"/>
    <lineage>
        <taxon>Eukaryota</taxon>
        <taxon>Metazoa</taxon>
        <taxon>Chordata</taxon>
        <taxon>Craniata</taxon>
        <taxon>Vertebrata</taxon>
        <taxon>Euteleostomi</taxon>
        <taxon>Mammalia</taxon>
        <taxon>Eutheria</taxon>
        <taxon>Afrotheria</taxon>
        <taxon>Tenrecidae</taxon>
        <taxon>Tenrecinae</taxon>
        <taxon>Echinops</taxon>
    </lineage>
</organism>
<keyword evidence="2 3" id="KW-0175">Coiled coil</keyword>
<feature type="domain" description="IF rod" evidence="5">
    <location>
        <begin position="111"/>
        <end position="423"/>
    </location>
</feature>
<protein>
    <submittedName>
        <fullName evidence="7">Phakinin</fullName>
    </submittedName>
</protein>
<dbReference type="GeneID" id="101643780"/>
<dbReference type="PRINTS" id="PR01248">
    <property type="entry name" value="TYPE1KERATIN"/>
</dbReference>
<dbReference type="InterPro" id="IPR039008">
    <property type="entry name" value="IF_rod_dom"/>
</dbReference>